<proteinExistence type="predicted"/>
<evidence type="ECO:0000313" key="2">
    <source>
        <dbReference type="Proteomes" id="UP001501845"/>
    </source>
</evidence>
<protein>
    <submittedName>
        <fullName evidence="1">Uncharacterized protein</fullName>
    </submittedName>
</protein>
<dbReference type="EMBL" id="BAABBU010000037">
    <property type="protein sequence ID" value="GAA4152028.1"/>
    <property type="molecule type" value="Genomic_DNA"/>
</dbReference>
<reference evidence="2" key="1">
    <citation type="journal article" date="2019" name="Int. J. Syst. Evol. Microbiol.">
        <title>The Global Catalogue of Microorganisms (GCM) 10K type strain sequencing project: providing services to taxonomists for standard genome sequencing and annotation.</title>
        <authorList>
            <consortium name="The Broad Institute Genomics Platform"/>
            <consortium name="The Broad Institute Genome Sequencing Center for Infectious Disease"/>
            <person name="Wu L."/>
            <person name="Ma J."/>
        </authorList>
    </citation>
    <scope>NUCLEOTIDE SEQUENCE [LARGE SCALE GENOMIC DNA]</scope>
    <source>
        <strain evidence="2">JCM 17589</strain>
    </source>
</reference>
<keyword evidence="2" id="KW-1185">Reference proteome</keyword>
<evidence type="ECO:0000313" key="1">
    <source>
        <dbReference type="EMBL" id="GAA4152028.1"/>
    </source>
</evidence>
<accession>A0ABP7ZAY7</accession>
<comment type="caution">
    <text evidence="1">The sequence shown here is derived from an EMBL/GenBank/DDBJ whole genome shotgun (WGS) entry which is preliminary data.</text>
</comment>
<dbReference type="Proteomes" id="UP001501845">
    <property type="component" value="Unassembled WGS sequence"/>
</dbReference>
<name>A0ABP7ZAY7_9ACTN</name>
<gene>
    <name evidence="1" type="ORF">GCM10022285_63880</name>
</gene>
<organism evidence="1 2">
    <name type="scientific">Streptomyces tunisiensis</name>
    <dbReference type="NCBI Taxonomy" id="948699"/>
    <lineage>
        <taxon>Bacteria</taxon>
        <taxon>Bacillati</taxon>
        <taxon>Actinomycetota</taxon>
        <taxon>Actinomycetes</taxon>
        <taxon>Kitasatosporales</taxon>
        <taxon>Streptomycetaceae</taxon>
        <taxon>Streptomyces</taxon>
    </lineage>
</organism>
<sequence length="143" mass="15532">MGEHKDVRRAAREAGRHLGWKGTLTSRRFFVLDEGEAPEEIERLAGNAAAAAIRAREEGRRPRLEATAFDTCSGLPRPMSRAGFGREWVTRSLTVGTGELQPARGLFWHPAPGTTTEEDVWVHYGFTGTGTSSPPPTAGGRCS</sequence>